<feature type="domain" description="PurM-like C-terminal" evidence="10">
    <location>
        <begin position="196"/>
        <end position="350"/>
    </location>
</feature>
<comment type="similarity">
    <text evidence="8">Belongs to the FGAMS family.</text>
</comment>
<keyword evidence="2 8" id="KW-0436">Ligase</keyword>
<feature type="binding site" evidence="8">
    <location>
        <position position="86"/>
    </location>
    <ligand>
        <name>Mg(2+)</name>
        <dbReference type="ChEBI" id="CHEBI:18420"/>
        <label>1</label>
    </ligand>
</feature>
<dbReference type="InterPro" id="IPR036921">
    <property type="entry name" value="PurM-like_N_sf"/>
</dbReference>
<comment type="function">
    <text evidence="8">Part of the phosphoribosylformylglycinamidine synthase complex involved in the purines biosynthetic pathway. Catalyzes the ATP-dependent conversion of formylglycinamide ribonucleotide (FGAR) and glutamine to yield formylglycinamidine ribonucleotide (FGAM) and glutamate. The FGAM synthase complex is composed of three subunits. PurQ produces an ammonia molecule by converting glutamine to glutamate. PurL transfers the ammonia molecule to FGAR to form FGAM in an ATP-dependent manner. PurS interacts with PurQ and PurL and is thought to assist in the transfer of the ammonia molecule from PurQ to PurL.</text>
</comment>
<evidence type="ECO:0000256" key="1">
    <source>
        <dbReference type="ARBA" id="ARBA00022490"/>
    </source>
</evidence>
<feature type="domain" description="PurM-like N-terminal" evidence="9">
    <location>
        <begin position="67"/>
        <end position="183"/>
    </location>
</feature>
<dbReference type="InterPro" id="IPR036676">
    <property type="entry name" value="PurM-like_C_sf"/>
</dbReference>
<evidence type="ECO:0000256" key="4">
    <source>
        <dbReference type="ARBA" id="ARBA00022741"/>
    </source>
</evidence>
<feature type="binding site" evidence="8">
    <location>
        <position position="488"/>
    </location>
    <ligand>
        <name>ATP</name>
        <dbReference type="ChEBI" id="CHEBI:30616"/>
    </ligand>
</feature>
<dbReference type="GO" id="GO:0004642">
    <property type="term" value="F:phosphoribosylformylglycinamidine synthase activity"/>
    <property type="evidence" value="ECO:0007669"/>
    <property type="project" value="UniProtKB-UniRule"/>
</dbReference>
<feature type="binding site" evidence="8">
    <location>
        <position position="528"/>
    </location>
    <ligand>
        <name>substrate</name>
    </ligand>
</feature>
<feature type="domain" description="PurM-like N-terminal" evidence="9">
    <location>
        <begin position="436"/>
        <end position="549"/>
    </location>
</feature>
<dbReference type="GO" id="GO:0000287">
    <property type="term" value="F:magnesium ion binding"/>
    <property type="evidence" value="ECO:0007669"/>
    <property type="project" value="UniProtKB-UniRule"/>
</dbReference>
<evidence type="ECO:0000256" key="6">
    <source>
        <dbReference type="ARBA" id="ARBA00022840"/>
    </source>
</evidence>
<keyword evidence="6 8" id="KW-0067">ATP-binding</keyword>
<gene>
    <name evidence="8 12" type="primary">purL</name>
    <name evidence="12" type="ORF">O6B92_02425</name>
</gene>
<dbReference type="EMBL" id="JAPXGP010000002">
    <property type="protein sequence ID" value="MCZ6161208.1"/>
    <property type="molecule type" value="Genomic_DNA"/>
</dbReference>
<feature type="binding site" evidence="8">
    <location>
        <position position="262"/>
    </location>
    <ligand>
        <name>Mg(2+)</name>
        <dbReference type="ChEBI" id="CHEBI:18420"/>
        <label>2</label>
    </ligand>
</feature>
<feature type="binding site" evidence="8">
    <location>
        <begin position="306"/>
        <end position="308"/>
    </location>
    <ligand>
        <name>substrate</name>
    </ligand>
</feature>
<evidence type="ECO:0000256" key="7">
    <source>
        <dbReference type="ARBA" id="ARBA00022842"/>
    </source>
</evidence>
<dbReference type="Pfam" id="PF00586">
    <property type="entry name" value="AIRS"/>
    <property type="match status" value="2"/>
</dbReference>
<feature type="domain" description="PurM-like C-terminal" evidence="10">
    <location>
        <begin position="561"/>
        <end position="681"/>
    </location>
</feature>
<keyword evidence="5 8" id="KW-0658">Purine biosynthesis</keyword>
<dbReference type="Pfam" id="PF02769">
    <property type="entry name" value="AIRS_C"/>
    <property type="match status" value="2"/>
</dbReference>
<feature type="active site" description="Proton acceptor" evidence="8">
    <location>
        <position position="88"/>
    </location>
</feature>
<evidence type="ECO:0000256" key="3">
    <source>
        <dbReference type="ARBA" id="ARBA00022723"/>
    </source>
</evidence>
<evidence type="ECO:0000256" key="8">
    <source>
        <dbReference type="HAMAP-Rule" id="MF_00420"/>
    </source>
</evidence>
<feature type="binding site" evidence="8">
    <location>
        <begin position="87"/>
        <end position="90"/>
    </location>
    <ligand>
        <name>substrate</name>
    </ligand>
</feature>
<dbReference type="PANTHER" id="PTHR43555">
    <property type="entry name" value="PHOSPHORIBOSYLFORMYLGLYCINAMIDINE SYNTHASE SUBUNIT PURL"/>
    <property type="match status" value="1"/>
</dbReference>
<dbReference type="CDD" id="cd02203">
    <property type="entry name" value="PurL_repeat1"/>
    <property type="match status" value="1"/>
</dbReference>
<dbReference type="RefSeq" id="WP_269479673.1">
    <property type="nucleotide sequence ID" value="NZ_JAPXGH010000002.1"/>
</dbReference>
<dbReference type="Pfam" id="PF18072">
    <property type="entry name" value="FGAR-AT_linker"/>
    <property type="match status" value="1"/>
</dbReference>
<evidence type="ECO:0000259" key="9">
    <source>
        <dbReference type="Pfam" id="PF00586"/>
    </source>
</evidence>
<feature type="binding site" evidence="8">
    <location>
        <position position="109"/>
    </location>
    <ligand>
        <name>substrate</name>
    </ligand>
</feature>
<keyword evidence="1 8" id="KW-0963">Cytoplasm</keyword>
<dbReference type="AlphaFoldDB" id="A0A9Q4KKC3"/>
<dbReference type="PIRSF" id="PIRSF001587">
    <property type="entry name" value="FGAM_synthase_II"/>
    <property type="match status" value="1"/>
</dbReference>
<organism evidence="12 13">
    <name type="scientific">Campylobacter ureolyticus</name>
    <dbReference type="NCBI Taxonomy" id="827"/>
    <lineage>
        <taxon>Bacteria</taxon>
        <taxon>Pseudomonadati</taxon>
        <taxon>Campylobacterota</taxon>
        <taxon>Epsilonproteobacteria</taxon>
        <taxon>Campylobacterales</taxon>
        <taxon>Campylobacteraceae</taxon>
        <taxon>Campylobacter</taxon>
    </lineage>
</organism>
<dbReference type="InterPro" id="IPR016188">
    <property type="entry name" value="PurM-like_N"/>
</dbReference>
<evidence type="ECO:0000313" key="12">
    <source>
        <dbReference type="EMBL" id="MCZ6161208.1"/>
    </source>
</evidence>
<evidence type="ECO:0000313" key="13">
    <source>
        <dbReference type="Proteomes" id="UP001075461"/>
    </source>
</evidence>
<dbReference type="Gene3D" id="3.90.650.10">
    <property type="entry name" value="PurM-like C-terminal domain"/>
    <property type="match status" value="2"/>
</dbReference>
<feature type="binding site" evidence="8">
    <location>
        <position position="110"/>
    </location>
    <ligand>
        <name>Mg(2+)</name>
        <dbReference type="ChEBI" id="CHEBI:18420"/>
        <label>2</label>
    </ligand>
</feature>
<comment type="subunit">
    <text evidence="8">Monomer. Part of the FGAM synthase complex composed of 1 PurL, 1 PurQ and 2 PurS subunits.</text>
</comment>
<dbReference type="InterPro" id="IPR010074">
    <property type="entry name" value="PRibForGlyAmidine_synth_PurL"/>
</dbReference>
<evidence type="ECO:0000259" key="10">
    <source>
        <dbReference type="Pfam" id="PF02769"/>
    </source>
</evidence>
<feature type="binding site" evidence="8">
    <location>
        <position position="234"/>
    </location>
    <ligand>
        <name>substrate</name>
    </ligand>
</feature>
<comment type="pathway">
    <text evidence="8">Purine metabolism; IMP biosynthesis via de novo pathway; 5-amino-1-(5-phospho-D-ribosyl)imidazole from N(2)-formyl-N(1)-(5-phospho-D-ribosyl)glycinamide: step 1/2.</text>
</comment>
<proteinExistence type="inferred from homology"/>
<feature type="binding site" evidence="8">
    <location>
        <position position="84"/>
    </location>
    <ligand>
        <name>ATP</name>
        <dbReference type="ChEBI" id="CHEBI:30616"/>
    </ligand>
</feature>
<sequence>MDKETIKAHKITDGEYEKILSILNHEPNLLELGVISAMWSEHCSYKSSKKYLTGFPTKAPWVIQGPGENAGVIDIGGNMAAVFKMESHNHPSYIEPFQGAATGVGGILRDIFTMGAKPVANLNSLRFGNIKTNKYQKHLLKGVASGIAHYGNCTGIPTIGGETTFDDSFDRNILVNAFCLGIVKKDEIFYAKASGVGNLIIYAGSKTGRDGLGGAVMASDSFNDENKALRPTVQVGDPFVGKLLMEACLELFKKDYIVGIQDMGAAGLTSSSFEMAGRSQSGMKLFLDQVPMREEGMTPYDLMLSESQERMLICAKKGFEDKVIEIFTSRGLDAAVVGEVTNTKKMELFWYDELVGELPIEPLSEDAPVLDRPIKRPNYLDEIKNIKTHFSIPKKEAFLKLFSDENVVDKGYIYTQFDSTVGTNSVKKPGYLGANILRVKENGVMLSMGLDCNPKMNFVNPKVGASLAVATSGRKVAMSGAKPLAITDCLNYANPENPEIMWQFMMGCEGIKDACKELNTPVVSGNVSLYNDSDGINIHPTPAIVCVGVNENKNLPSIFKSGVSVYLVGETNGVFAGSLYQTVINNELGGELPEIDFKKEKALWDLVILQNKDDNLEFANSVGIGGIAIALAKMAAVSNIGGEFKTNFENENFIFDESFSRAIIGVKDEEKFKKEVLNLGLKVVKLGVSGGDKFILDDINFSVDKLREIYFKTLEKLI</sequence>
<dbReference type="HAMAP" id="MF_00420">
    <property type="entry name" value="PurL_2"/>
    <property type="match status" value="1"/>
</dbReference>
<comment type="subcellular location">
    <subcellularLocation>
        <location evidence="8">Cytoplasm</location>
    </subcellularLocation>
</comment>
<dbReference type="GO" id="GO:0005524">
    <property type="term" value="F:ATP binding"/>
    <property type="evidence" value="ECO:0007669"/>
    <property type="project" value="UniProtKB-UniRule"/>
</dbReference>
<dbReference type="InterPro" id="IPR041609">
    <property type="entry name" value="PurL_linker"/>
</dbReference>
<dbReference type="PANTHER" id="PTHR43555:SF1">
    <property type="entry name" value="PHOSPHORIBOSYLFORMYLGLYCINAMIDINE SYNTHASE SUBUNIT PURL"/>
    <property type="match status" value="1"/>
</dbReference>
<keyword evidence="7 8" id="KW-0460">Magnesium</keyword>
<feature type="domain" description="Phosphoribosylformylglycinamidine synthase linker" evidence="11">
    <location>
        <begin position="10"/>
        <end position="46"/>
    </location>
</feature>
<feature type="binding site" evidence="8">
    <location>
        <position position="45"/>
    </location>
    <ligand>
        <name>ATP</name>
        <dbReference type="ChEBI" id="CHEBI:30616"/>
    </ligand>
</feature>
<dbReference type="SUPFAM" id="SSF55326">
    <property type="entry name" value="PurM N-terminal domain-like"/>
    <property type="match status" value="2"/>
</dbReference>
<protein>
    <recommendedName>
        <fullName evidence="8">Phosphoribosylformylglycinamidine synthase subunit PurL</fullName>
        <shortName evidence="8">FGAM synthase</shortName>
        <ecNumber evidence="8">6.3.5.3</ecNumber>
    </recommendedName>
    <alternativeName>
        <fullName evidence="8">Formylglycinamide ribonucleotide amidotransferase subunit II</fullName>
        <shortName evidence="8">FGAR amidotransferase II</shortName>
        <shortName evidence="8">FGAR-AT II</shortName>
    </alternativeName>
    <alternativeName>
        <fullName evidence="8">Glutamine amidotransferase PurL</fullName>
    </alternativeName>
    <alternativeName>
        <fullName evidence="8">Phosphoribosylformylglycinamidine synthase subunit II</fullName>
    </alternativeName>
</protein>
<comment type="catalytic activity">
    <reaction evidence="8">
        <text>N(2)-formyl-N(1)-(5-phospho-beta-D-ribosyl)glycinamide + L-glutamine + ATP + H2O = 2-formamido-N(1)-(5-O-phospho-beta-D-ribosyl)acetamidine + L-glutamate + ADP + phosphate + H(+)</text>
        <dbReference type="Rhea" id="RHEA:17129"/>
        <dbReference type="ChEBI" id="CHEBI:15377"/>
        <dbReference type="ChEBI" id="CHEBI:15378"/>
        <dbReference type="ChEBI" id="CHEBI:29985"/>
        <dbReference type="ChEBI" id="CHEBI:30616"/>
        <dbReference type="ChEBI" id="CHEBI:43474"/>
        <dbReference type="ChEBI" id="CHEBI:58359"/>
        <dbReference type="ChEBI" id="CHEBI:147286"/>
        <dbReference type="ChEBI" id="CHEBI:147287"/>
        <dbReference type="ChEBI" id="CHEBI:456216"/>
        <dbReference type="EC" id="6.3.5.3"/>
    </reaction>
</comment>
<dbReference type="FunFam" id="3.30.1330.10:FF:000004">
    <property type="entry name" value="Phosphoribosylformylglycinamidine synthase subunit PurL"/>
    <property type="match status" value="1"/>
</dbReference>
<name>A0A9Q4KKC3_9BACT</name>
<dbReference type="Gene3D" id="3.30.1330.10">
    <property type="entry name" value="PurM-like, N-terminal domain"/>
    <property type="match status" value="2"/>
</dbReference>
<dbReference type="SUPFAM" id="SSF56042">
    <property type="entry name" value="PurM C-terminal domain-like"/>
    <property type="match status" value="2"/>
</dbReference>
<dbReference type="GO" id="GO:0006189">
    <property type="term" value="P:'de novo' IMP biosynthetic process"/>
    <property type="evidence" value="ECO:0007669"/>
    <property type="project" value="UniProtKB-UniRule"/>
</dbReference>
<feature type="active site" evidence="8">
    <location>
        <position position="42"/>
    </location>
</feature>
<evidence type="ECO:0000256" key="5">
    <source>
        <dbReference type="ARBA" id="ARBA00022755"/>
    </source>
</evidence>
<dbReference type="GO" id="GO:0005737">
    <property type="term" value="C:cytoplasm"/>
    <property type="evidence" value="ECO:0007669"/>
    <property type="project" value="UniProtKB-SubCell"/>
</dbReference>
<accession>A0A9Q4KKC3</accession>
<dbReference type="Proteomes" id="UP001075461">
    <property type="component" value="Unassembled WGS sequence"/>
</dbReference>
<dbReference type="InterPro" id="IPR010918">
    <property type="entry name" value="PurM-like_C_dom"/>
</dbReference>
<keyword evidence="3 8" id="KW-0479">Metal-binding</keyword>
<comment type="caution">
    <text evidence="8">Lacks conserved residue(s) required for the propagation of feature annotation.</text>
</comment>
<reference evidence="12" key="1">
    <citation type="submission" date="2022-12" db="EMBL/GenBank/DDBJ databases">
        <title>Species Delineation and Comparative Genomics within the Campylobacter ureolyticus Complex.</title>
        <authorList>
            <person name="Maki J."/>
            <person name="Howard M."/>
            <person name="Connelly S."/>
            <person name="Hardy D.J."/>
            <person name="Cameron A."/>
        </authorList>
    </citation>
    <scope>NUCLEOTIDE SEQUENCE</scope>
    <source>
        <strain evidence="12">URMC_786</strain>
    </source>
</reference>
<comment type="caution">
    <text evidence="12">The sequence shown here is derived from an EMBL/GenBank/DDBJ whole genome shotgun (WGS) entry which is preliminary data.</text>
</comment>
<dbReference type="NCBIfam" id="NF002290">
    <property type="entry name" value="PRK01213.1"/>
    <property type="match status" value="1"/>
</dbReference>
<feature type="binding site" evidence="8">
    <location>
        <position position="525"/>
    </location>
    <ligand>
        <name>ATP</name>
        <dbReference type="ChEBI" id="CHEBI:30616"/>
    </ligand>
</feature>
<evidence type="ECO:0000256" key="2">
    <source>
        <dbReference type="ARBA" id="ARBA00022598"/>
    </source>
</evidence>
<evidence type="ECO:0000259" key="11">
    <source>
        <dbReference type="Pfam" id="PF18072"/>
    </source>
</evidence>
<feature type="binding site" evidence="8">
    <location>
        <position position="526"/>
    </location>
    <ligand>
        <name>Mg(2+)</name>
        <dbReference type="ChEBI" id="CHEBI:18420"/>
        <label>1</label>
    </ligand>
</feature>
<keyword evidence="4 8" id="KW-0547">Nucleotide-binding</keyword>
<dbReference type="CDD" id="cd02204">
    <property type="entry name" value="PurL_repeat2"/>
    <property type="match status" value="1"/>
</dbReference>
<dbReference type="NCBIfam" id="TIGR01736">
    <property type="entry name" value="FGAM_synth_II"/>
    <property type="match status" value="1"/>
</dbReference>
<dbReference type="EC" id="6.3.5.3" evidence="8"/>